<dbReference type="OMA" id="CCVITGW"/>
<evidence type="ECO:0000256" key="3">
    <source>
        <dbReference type="ARBA" id="ARBA00022448"/>
    </source>
</evidence>
<dbReference type="PRINTS" id="PR00122">
    <property type="entry name" value="VACATPASE"/>
</dbReference>
<dbReference type="SUPFAM" id="SSF81333">
    <property type="entry name" value="F1F0 ATP synthase subunit C"/>
    <property type="match status" value="1"/>
</dbReference>
<feature type="transmembrane region" description="Helical" evidence="10">
    <location>
        <begin position="12"/>
        <end position="36"/>
    </location>
</feature>
<dbReference type="Proteomes" id="UP000011082">
    <property type="component" value="Unassembled WGS sequence"/>
</dbReference>
<dbReference type="InterPro" id="IPR002379">
    <property type="entry name" value="ATPase_proteolipid_c-like_dom"/>
</dbReference>
<reference evidence="13" key="1">
    <citation type="submission" date="2011-05" db="EMBL/GenBank/DDBJ databases">
        <title>The genome sequence of Vittaforma corneae strain ATCC 50505.</title>
        <authorList>
            <consortium name="The Broad Institute Genome Sequencing Platform"/>
            <person name="Cuomo C."/>
            <person name="Didier E."/>
            <person name="Bowers L."/>
            <person name="Young S.K."/>
            <person name="Zeng Q."/>
            <person name="Gargeya S."/>
            <person name="Fitzgerald M."/>
            <person name="Haas B."/>
            <person name="Abouelleil A."/>
            <person name="Alvarado L."/>
            <person name="Arachchi H.M."/>
            <person name="Berlin A."/>
            <person name="Chapman S.B."/>
            <person name="Gearin G."/>
            <person name="Goldberg J."/>
            <person name="Griggs A."/>
            <person name="Gujja S."/>
            <person name="Hansen M."/>
            <person name="Heiman D."/>
            <person name="Howarth C."/>
            <person name="Larimer J."/>
            <person name="Lui A."/>
            <person name="MacDonald P.J.P."/>
            <person name="McCowen C."/>
            <person name="Montmayeur A."/>
            <person name="Murphy C."/>
            <person name="Neiman D."/>
            <person name="Pearson M."/>
            <person name="Priest M."/>
            <person name="Roberts A."/>
            <person name="Saif S."/>
            <person name="Shea T."/>
            <person name="Sisk P."/>
            <person name="Stolte C."/>
            <person name="Sykes S."/>
            <person name="Wortman J."/>
            <person name="Nusbaum C."/>
            <person name="Birren B."/>
        </authorList>
    </citation>
    <scope>NUCLEOTIDE SEQUENCE [LARGE SCALE GENOMIC DNA]</scope>
    <source>
        <strain evidence="13">ATCC 50505</strain>
    </source>
</reference>
<dbReference type="VEuPathDB" id="MicrosporidiaDB:VICG_01406"/>
<accession>L2GML1</accession>
<feature type="transmembrane region" description="Helical" evidence="10">
    <location>
        <begin position="48"/>
        <end position="75"/>
    </location>
</feature>
<keyword evidence="4 10" id="KW-0812">Transmembrane</keyword>
<evidence type="ECO:0000256" key="8">
    <source>
        <dbReference type="ARBA" id="ARBA00045519"/>
    </source>
</evidence>
<dbReference type="Gene3D" id="1.20.120.610">
    <property type="entry name" value="lithium bound rotor ring of v- atpase"/>
    <property type="match status" value="1"/>
</dbReference>
<dbReference type="InParanoid" id="L2GML1"/>
<dbReference type="STRING" id="993615.L2GML1"/>
<evidence type="ECO:0000256" key="10">
    <source>
        <dbReference type="RuleBase" id="RU363060"/>
    </source>
</evidence>
<keyword evidence="6 10" id="KW-0406">Ion transport</keyword>
<keyword evidence="5 10" id="KW-1133">Transmembrane helix</keyword>
<keyword evidence="7 10" id="KW-0472">Membrane</keyword>
<evidence type="ECO:0000256" key="4">
    <source>
        <dbReference type="ARBA" id="ARBA00022692"/>
    </source>
</evidence>
<evidence type="ECO:0000256" key="7">
    <source>
        <dbReference type="ARBA" id="ARBA00023136"/>
    </source>
</evidence>
<keyword evidence="3 10" id="KW-0813">Transport</keyword>
<comment type="subcellular location">
    <subcellularLocation>
        <location evidence="1">Membrane</location>
        <topology evidence="1">Multi-pass membrane protein</topology>
    </subcellularLocation>
</comment>
<evidence type="ECO:0000313" key="12">
    <source>
        <dbReference type="EMBL" id="ELA41542.1"/>
    </source>
</evidence>
<dbReference type="InterPro" id="IPR000245">
    <property type="entry name" value="ATPase_proteolipid_csu"/>
</dbReference>
<evidence type="ECO:0000256" key="6">
    <source>
        <dbReference type="ARBA" id="ARBA00023065"/>
    </source>
</evidence>
<proteinExistence type="inferred from homology"/>
<dbReference type="Pfam" id="PF00137">
    <property type="entry name" value="ATP-synt_C"/>
    <property type="match status" value="1"/>
</dbReference>
<comment type="function">
    <text evidence="10">Proton-conducting pore forming of the V0 complex of vacuolar(H+)-ATPase (V-ATPase), a multisubunit enzyme composed of a peripheral complex (V1) that hydrolyzes ATP and a membrane integral complex (V0) that translocates protons. V-ATPase is responsible for acidifying and maintaining the pH of intracellular compartments.</text>
</comment>
<dbReference type="GeneID" id="19882117"/>
<organism evidence="12 13">
    <name type="scientific">Vittaforma corneae (strain ATCC 50505)</name>
    <name type="common">Microsporidian parasite</name>
    <name type="synonym">Nosema corneum</name>
    <dbReference type="NCBI Taxonomy" id="993615"/>
    <lineage>
        <taxon>Eukaryota</taxon>
        <taxon>Fungi</taxon>
        <taxon>Fungi incertae sedis</taxon>
        <taxon>Microsporidia</taxon>
        <taxon>Nosematidae</taxon>
        <taxon>Vittaforma</taxon>
    </lineage>
</organism>
<dbReference type="GO" id="GO:0033179">
    <property type="term" value="C:proton-transporting V-type ATPase, V0 domain"/>
    <property type="evidence" value="ECO:0007669"/>
    <property type="project" value="InterPro"/>
</dbReference>
<dbReference type="HOGENOM" id="CLU_135788_0_0_1"/>
<dbReference type="OrthoDB" id="1744869at2759"/>
<evidence type="ECO:0000256" key="5">
    <source>
        <dbReference type="ARBA" id="ARBA00022989"/>
    </source>
</evidence>
<evidence type="ECO:0000313" key="13">
    <source>
        <dbReference type="Proteomes" id="UP000011082"/>
    </source>
</evidence>
<dbReference type="RefSeq" id="XP_007604852.1">
    <property type="nucleotide sequence ID" value="XM_007604790.1"/>
</dbReference>
<dbReference type="EMBL" id="JH370142">
    <property type="protein sequence ID" value="ELA41542.1"/>
    <property type="molecule type" value="Genomic_DNA"/>
</dbReference>
<name>L2GML1_VITCO</name>
<evidence type="ECO:0000256" key="9">
    <source>
        <dbReference type="ARBA" id="ARBA00046480"/>
    </source>
</evidence>
<feature type="transmembrane region" description="Helical" evidence="10">
    <location>
        <begin position="127"/>
        <end position="149"/>
    </location>
</feature>
<evidence type="ECO:0000256" key="2">
    <source>
        <dbReference type="ARBA" id="ARBA00007296"/>
    </source>
</evidence>
<gene>
    <name evidence="12" type="ORF">VICG_01406</name>
</gene>
<sequence>MEIGNEETLVTIINSITILLTVLPPLVGVGMGVGLATEGICKTVDIDLDLTFSIMPMAFTSAPAIYSLLLFFYMITKSPVTLLGAVKCFGGAAIQGLACGFCGYTMGGIAKDAAVARAKQKKFTSSYFLLLIFGELIGLLALVLGMLILSGAE</sequence>
<comment type="function">
    <text evidence="8">Proton-conducting pore forming subunit of the V0 complex of vacuolar(H+)-ATPase (V-ATPase), a multisubunit enzyme composed of a peripheral complex (V1) that hydrolyzes ATP and a membrane integral complex (V0) that translocates protons. V-ATPase is responsible for acidifying and maintaining the pH of intracellular compartments.</text>
</comment>
<dbReference type="InterPro" id="IPR035921">
    <property type="entry name" value="F/V-ATP_Csub_sf"/>
</dbReference>
<evidence type="ECO:0000256" key="1">
    <source>
        <dbReference type="ARBA" id="ARBA00004141"/>
    </source>
</evidence>
<comment type="similarity">
    <text evidence="2 10">Belongs to the V-ATPase proteolipid subunit family.</text>
</comment>
<comment type="subunit">
    <text evidence="9 10">V-ATPase is a heteromultimeric enzyme composed of a peripheral catalytic V1 complex (components A to H) attached to an integral membrane V0 proton pore complex (components: a, c, c', c'', d, e, f and VOA1). The decameric c-ring forms the proton-conducting pore, and is composed of eight proteolipid subunits c, one subunit c' and one subunit c''.</text>
</comment>
<evidence type="ECO:0000259" key="11">
    <source>
        <dbReference type="Pfam" id="PF00137"/>
    </source>
</evidence>
<dbReference type="GO" id="GO:0005774">
    <property type="term" value="C:vacuolar membrane"/>
    <property type="evidence" value="ECO:0007669"/>
    <property type="project" value="UniProtKB-ARBA"/>
</dbReference>
<dbReference type="AlphaFoldDB" id="L2GML1"/>
<protein>
    <recommendedName>
        <fullName evidence="11">V-ATPase proteolipid subunit C-like domain-containing protein</fullName>
    </recommendedName>
</protein>
<dbReference type="GO" id="GO:0046961">
    <property type="term" value="F:proton-transporting ATPase activity, rotational mechanism"/>
    <property type="evidence" value="ECO:0007669"/>
    <property type="project" value="InterPro"/>
</dbReference>
<feature type="domain" description="V-ATPase proteolipid subunit C-like" evidence="11">
    <location>
        <begin position="89"/>
        <end position="148"/>
    </location>
</feature>
<keyword evidence="13" id="KW-1185">Reference proteome</keyword>